<protein>
    <submittedName>
        <fullName evidence="2">HNH endonuclease</fullName>
    </submittedName>
</protein>
<dbReference type="GO" id="GO:0004519">
    <property type="term" value="F:endonuclease activity"/>
    <property type="evidence" value="ECO:0007669"/>
    <property type="project" value="UniProtKB-KW"/>
</dbReference>
<feature type="region of interest" description="Disordered" evidence="1">
    <location>
        <begin position="1"/>
        <end position="39"/>
    </location>
</feature>
<reference evidence="2" key="1">
    <citation type="journal article" date="2011" name="PLoS Pathog.">
        <title>Dynamic evolution of pathogenicity revealed by sequencing and comparative genomics of 19 Pseudomonas syringae isolates.</title>
        <authorList>
            <person name="Baltrus D.A."/>
            <person name="Nishimura M.T."/>
            <person name="Romanchuk A."/>
            <person name="Chang J.H."/>
            <person name="Mukhtar M.S."/>
            <person name="Cherkis K."/>
            <person name="Roach J."/>
            <person name="Grant S.R."/>
            <person name="Jones C.D."/>
            <person name="Dangl J.L."/>
        </authorList>
    </citation>
    <scope>NUCLEOTIDE SEQUENCE</scope>
    <source>
        <strain evidence="2">Cit 7</strain>
    </source>
</reference>
<sequence length="309" mass="34606">MRRVERIGSVPSNLESANKGGKTERDRARDHQLDTNPKKGSFTYAGYKHDDVKRKLAALFHNKCAYCETFFSASAPVDIEHYRPKGSVADDPAHPGYWWLAMSWDNLLPSCIDCNRKRKQYLPDASTSLKALYDSSTNAGMNLGKGGKQDSFPIRDSGKRLAAESYAYIDEEPLLLDPTRDDPREHLRFSVDHTSPVSLVLAGSAPGRASDRGAMSIQTYGLNRLGLVQDRTRLLRRLEFLGEMILDLGITVDELKALPAQAALDNAIKRLEVMQGRMLMEIKEMAAPKEPYSEMVGAWLNNYIEQLKA</sequence>
<dbReference type="CDD" id="cd00085">
    <property type="entry name" value="HNHc"/>
    <property type="match status" value="1"/>
</dbReference>
<proteinExistence type="predicted"/>
<feature type="compositionally biased region" description="Basic and acidic residues" evidence="1">
    <location>
        <begin position="21"/>
        <end position="37"/>
    </location>
</feature>
<dbReference type="AlphaFoldDB" id="A0A8T8LTI6"/>
<name>A0A8T8LTI6_PSESX</name>
<organism evidence="2 3">
    <name type="scientific">Pseudomonas syringae Cit 7</name>
    <dbReference type="NCBI Taxonomy" id="629264"/>
    <lineage>
        <taxon>Bacteria</taxon>
        <taxon>Pseudomonadati</taxon>
        <taxon>Pseudomonadota</taxon>
        <taxon>Gammaproteobacteria</taxon>
        <taxon>Pseudomonadales</taxon>
        <taxon>Pseudomonadaceae</taxon>
        <taxon>Pseudomonas</taxon>
        <taxon>Pseudomonas syringae</taxon>
    </lineage>
</organism>
<keyword evidence="2" id="KW-0378">Hydrolase</keyword>
<dbReference type="RefSeq" id="WP_003363425.1">
    <property type="nucleotide sequence ID" value="NZ_CP073636.1"/>
</dbReference>
<keyword evidence="2" id="KW-0540">Nuclease</keyword>
<dbReference type="EMBL" id="CP073636">
    <property type="protein sequence ID" value="QUP64811.1"/>
    <property type="molecule type" value="Genomic_DNA"/>
</dbReference>
<gene>
    <name evidence="2" type="ORF">PSYCIT7_018610</name>
</gene>
<keyword evidence="2" id="KW-0255">Endonuclease</keyword>
<evidence type="ECO:0000313" key="2">
    <source>
        <dbReference type="EMBL" id="QUP64811.1"/>
    </source>
</evidence>
<reference evidence="2" key="2">
    <citation type="submission" date="2021-04" db="EMBL/GenBank/DDBJ databases">
        <title>A complete genome sequence for Pseudomonas syringae Cit7.</title>
        <authorList>
            <person name="Baltrus D.A."/>
        </authorList>
    </citation>
    <scope>NUCLEOTIDE SEQUENCE</scope>
    <source>
        <strain evidence="2">Cit 7</strain>
    </source>
</reference>
<dbReference type="InterPro" id="IPR003615">
    <property type="entry name" value="HNH_nuc"/>
</dbReference>
<evidence type="ECO:0000256" key="1">
    <source>
        <dbReference type="SAM" id="MobiDB-lite"/>
    </source>
</evidence>
<accession>A0A8T8LTI6</accession>
<dbReference type="Proteomes" id="UP000005924">
    <property type="component" value="Chromosome"/>
</dbReference>
<dbReference type="Gene3D" id="1.10.30.50">
    <property type="match status" value="1"/>
</dbReference>
<evidence type="ECO:0000313" key="3">
    <source>
        <dbReference type="Proteomes" id="UP000005924"/>
    </source>
</evidence>